<feature type="region of interest" description="Disordered" evidence="2">
    <location>
        <begin position="642"/>
        <end position="703"/>
    </location>
</feature>
<keyword evidence="4" id="KW-1185">Reference proteome</keyword>
<protein>
    <submittedName>
        <fullName evidence="3">Uncharacterized protein</fullName>
    </submittedName>
</protein>
<sequence>MDEDTLLQDFLKYGVSYQIIIKDPQFEIKPGDDKYLNKFKEVKNNWIKRLRDSNSIITEQDCGIILNIESVANYFIKQQNFNDESLSVLSQLWLLASDEHNSKYETRIGLLQGIIYNQKKGGDDISFISDPDDFNGFNMADSFSHIPRGFTPNFTFNSKIDYNKQDFDNAAAIPLYDTSDKISDEDDERPQPPPRTDSMPVKRPIPQPLSDSFISFNSSLSSVGVTELQEDIRNLEDRLKDMAIIDPSKVTLAQIKDVEKLTSKENIRRKVKGITESDEKRHKYEIQRCNGEIQRYAEELRQSKSETQHYRLELDKLYYEFDRYKQEAKEEYKTELRNYEIRWNEENKELERQYAEQFRDQEQQYSSNMKEYEKQYTDKVTDMNHQQQSMIEQYATEIAASQQECQSEINRLRDENILQNEQYKERIQELTDRLQLINYEHTKEIDDLNKQHLMDKSSAVADVDAKVTNHFRGEMADLTNRYRQQMAQMNTQFEAETNKYNHAINEYQSKIHELSRRVLDSESKVGTENPSIEIEKMLNEYKKLNDHLSIVVNNKTAEIEEFRKKLSTRIAENRQLQYNIQQLQETLAQMASEIKRSQEHRESMEAYYRDEISKLKRGDDKAEIDKLNDVISTYKRRMAMQSRERWEEVKIRQEKQESDEKRDRREKEKSNQKGKEEQDKIKRRLAQTDRAEKKNRKSVIKKQKSRMALINELGRDIEKAIREIEVKQDKLSKNEDESTEMRLNDLERKSIIESIETLKRQVNRLRNKKESVAEAYQNQTRTDVNKGSVEYDKTEIPFTSDMHKSTRDKHHKFVYSDIIDAANVYPYSNYYGAQENF</sequence>
<feature type="coiled-coil region" evidence="1">
    <location>
        <begin position="710"/>
        <end position="782"/>
    </location>
</feature>
<dbReference type="AlphaFoldDB" id="A0A8B6E3I0"/>
<reference evidence="3" key="1">
    <citation type="submission" date="2018-11" db="EMBL/GenBank/DDBJ databases">
        <authorList>
            <person name="Alioto T."/>
            <person name="Alioto T."/>
        </authorList>
    </citation>
    <scope>NUCLEOTIDE SEQUENCE</scope>
</reference>
<proteinExistence type="predicted"/>
<evidence type="ECO:0000313" key="4">
    <source>
        <dbReference type="Proteomes" id="UP000596742"/>
    </source>
</evidence>
<feature type="compositionally biased region" description="Basic and acidic residues" evidence="2">
    <location>
        <begin position="642"/>
        <end position="692"/>
    </location>
</feature>
<comment type="caution">
    <text evidence="3">The sequence shown here is derived from an EMBL/GenBank/DDBJ whole genome shotgun (WGS) entry which is preliminary data.</text>
</comment>
<evidence type="ECO:0000256" key="2">
    <source>
        <dbReference type="SAM" id="MobiDB-lite"/>
    </source>
</evidence>
<feature type="coiled-coil region" evidence="1">
    <location>
        <begin position="497"/>
        <end position="524"/>
    </location>
</feature>
<evidence type="ECO:0000256" key="1">
    <source>
        <dbReference type="SAM" id="Coils"/>
    </source>
</evidence>
<organism evidence="3 4">
    <name type="scientific">Mytilus galloprovincialis</name>
    <name type="common">Mediterranean mussel</name>
    <dbReference type="NCBI Taxonomy" id="29158"/>
    <lineage>
        <taxon>Eukaryota</taxon>
        <taxon>Metazoa</taxon>
        <taxon>Spiralia</taxon>
        <taxon>Lophotrochozoa</taxon>
        <taxon>Mollusca</taxon>
        <taxon>Bivalvia</taxon>
        <taxon>Autobranchia</taxon>
        <taxon>Pteriomorphia</taxon>
        <taxon>Mytilida</taxon>
        <taxon>Mytiloidea</taxon>
        <taxon>Mytilidae</taxon>
        <taxon>Mytilinae</taxon>
        <taxon>Mytilus</taxon>
    </lineage>
</organism>
<feature type="compositionally biased region" description="Basic residues" evidence="2">
    <location>
        <begin position="693"/>
        <end position="703"/>
    </location>
</feature>
<feature type="coiled-coil region" evidence="1">
    <location>
        <begin position="573"/>
        <end position="600"/>
    </location>
</feature>
<dbReference type="EMBL" id="UYJE01004402">
    <property type="protein sequence ID" value="VDI27759.1"/>
    <property type="molecule type" value="Genomic_DNA"/>
</dbReference>
<feature type="region of interest" description="Disordered" evidence="2">
    <location>
        <begin position="178"/>
        <end position="208"/>
    </location>
</feature>
<dbReference type="Proteomes" id="UP000596742">
    <property type="component" value="Unassembled WGS sequence"/>
</dbReference>
<name>A0A8B6E3I0_MYTGA</name>
<keyword evidence="1" id="KW-0175">Coiled coil</keyword>
<gene>
    <name evidence="3" type="ORF">MGAL_10B016640</name>
</gene>
<accession>A0A8B6E3I0</accession>
<feature type="coiled-coil region" evidence="1">
    <location>
        <begin position="286"/>
        <end position="440"/>
    </location>
</feature>
<evidence type="ECO:0000313" key="3">
    <source>
        <dbReference type="EMBL" id="VDI27759.1"/>
    </source>
</evidence>